<dbReference type="PANTHER" id="PTHR43451">
    <property type="entry name" value="ACETYLTRANSFERASE (GNAT) FAMILY PROTEIN"/>
    <property type="match status" value="1"/>
</dbReference>
<dbReference type="InterPro" id="IPR000182">
    <property type="entry name" value="GNAT_dom"/>
</dbReference>
<dbReference type="GO" id="GO:0016747">
    <property type="term" value="F:acyltransferase activity, transferring groups other than amino-acyl groups"/>
    <property type="evidence" value="ECO:0007669"/>
    <property type="project" value="InterPro"/>
</dbReference>
<reference evidence="3" key="1">
    <citation type="submission" date="2011-02" db="EMBL/GenBank/DDBJ databases">
        <title>The complete genome of Planctomyces brasiliensis DSM 5305.</title>
        <authorList>
            <person name="Lucas S."/>
            <person name="Copeland A."/>
            <person name="Lapidus A."/>
            <person name="Bruce D."/>
            <person name="Goodwin L."/>
            <person name="Pitluck S."/>
            <person name="Kyrpides N."/>
            <person name="Mavromatis K."/>
            <person name="Pagani I."/>
            <person name="Ivanova N."/>
            <person name="Ovchinnikova G."/>
            <person name="Lu M."/>
            <person name="Detter J.C."/>
            <person name="Han C."/>
            <person name="Land M."/>
            <person name="Hauser L."/>
            <person name="Markowitz V."/>
            <person name="Cheng J.-F."/>
            <person name="Hugenholtz P."/>
            <person name="Woyke T."/>
            <person name="Wu D."/>
            <person name="Tindall B."/>
            <person name="Pomrenke H.G."/>
            <person name="Brambilla E."/>
            <person name="Klenk H.-P."/>
            <person name="Eisen J.A."/>
        </authorList>
    </citation>
    <scope>NUCLEOTIDE SEQUENCE [LARGE SCALE GENOMIC DNA]</scope>
    <source>
        <strain evidence="3">ATCC 49424 / DSM 5305 / JCM 21570 / NBRC 103401 / IFAM 1448</strain>
    </source>
</reference>
<dbReference type="InterPro" id="IPR052564">
    <property type="entry name" value="N-acetyltrans/Recomb-assoc"/>
</dbReference>
<dbReference type="Pfam" id="PF13673">
    <property type="entry name" value="Acetyltransf_10"/>
    <property type="match status" value="1"/>
</dbReference>
<dbReference type="CDD" id="cd04301">
    <property type="entry name" value="NAT_SF"/>
    <property type="match status" value="1"/>
</dbReference>
<proteinExistence type="predicted"/>
<dbReference type="RefSeq" id="WP_013627904.1">
    <property type="nucleotide sequence ID" value="NC_015174.1"/>
</dbReference>
<evidence type="ECO:0000259" key="1">
    <source>
        <dbReference type="PROSITE" id="PS51186"/>
    </source>
</evidence>
<evidence type="ECO:0000313" key="3">
    <source>
        <dbReference type="Proteomes" id="UP000006860"/>
    </source>
</evidence>
<dbReference type="PANTHER" id="PTHR43451:SF1">
    <property type="entry name" value="ACETYLTRANSFERASE"/>
    <property type="match status" value="1"/>
</dbReference>
<dbReference type="SUPFAM" id="SSF55729">
    <property type="entry name" value="Acyl-CoA N-acyltransferases (Nat)"/>
    <property type="match status" value="1"/>
</dbReference>
<dbReference type="KEGG" id="pbs:Plabr_1565"/>
<gene>
    <name evidence="2" type="ordered locus">Plabr_1565</name>
</gene>
<accession>F0SRQ3</accession>
<evidence type="ECO:0000313" key="2">
    <source>
        <dbReference type="EMBL" id="ADY59176.1"/>
    </source>
</evidence>
<dbReference type="AlphaFoldDB" id="F0SRQ3"/>
<protein>
    <submittedName>
        <fullName evidence="2">GCN5-related N-acetyltransferase</fullName>
    </submittedName>
</protein>
<dbReference type="InterPro" id="IPR016181">
    <property type="entry name" value="Acyl_CoA_acyltransferase"/>
</dbReference>
<dbReference type="Gene3D" id="3.40.630.30">
    <property type="match status" value="1"/>
</dbReference>
<dbReference type="HOGENOM" id="CLU_087351_0_1_0"/>
<dbReference type="PROSITE" id="PS51186">
    <property type="entry name" value="GNAT"/>
    <property type="match status" value="1"/>
</dbReference>
<name>F0SRQ3_RUBBR</name>
<dbReference type="STRING" id="756272.Plabr_1565"/>
<feature type="domain" description="N-acetyltransferase" evidence="1">
    <location>
        <begin position="1"/>
        <end position="163"/>
    </location>
</feature>
<dbReference type="eggNOG" id="COG0456">
    <property type="taxonomic scope" value="Bacteria"/>
</dbReference>
<dbReference type="OrthoDB" id="424368at2"/>
<dbReference type="EMBL" id="CP002546">
    <property type="protein sequence ID" value="ADY59176.1"/>
    <property type="molecule type" value="Genomic_DNA"/>
</dbReference>
<sequence length="163" mass="18731">MKIRRVRPGEEPQLRRLFYETVHEVNSRDYTPEQLAVWAPDEHDAEAWRKRIAANRPFVCLAAKATVVGEAGDVLAGFADVQPNGYIDQFFVHHAWQRRGVGRALMQAIHAQAETWNLTELISDVSITARPFFEAWDFVVVQRQEVERAGITLTNFRMQKQLG</sequence>
<keyword evidence="3" id="KW-1185">Reference proteome</keyword>
<organism evidence="2 3">
    <name type="scientific">Rubinisphaera brasiliensis (strain ATCC 49424 / DSM 5305 / JCM 21570 / IAM 15109 / NBRC 103401 / IFAM 1448)</name>
    <name type="common">Planctomyces brasiliensis</name>
    <dbReference type="NCBI Taxonomy" id="756272"/>
    <lineage>
        <taxon>Bacteria</taxon>
        <taxon>Pseudomonadati</taxon>
        <taxon>Planctomycetota</taxon>
        <taxon>Planctomycetia</taxon>
        <taxon>Planctomycetales</taxon>
        <taxon>Planctomycetaceae</taxon>
        <taxon>Rubinisphaera</taxon>
    </lineage>
</organism>
<dbReference type="Proteomes" id="UP000006860">
    <property type="component" value="Chromosome"/>
</dbReference>